<keyword evidence="3" id="KW-1185">Reference proteome</keyword>
<proteinExistence type="predicted"/>
<dbReference type="AlphaFoldDB" id="A0AAV6K8E0"/>
<sequence length="90" mass="10066">MEEKSGEKLTPELVMHTMSFIRQMLCRAENEPKYEVHSWSCLAGMSDPFTLTPADIAEFFGESEGSESQVQGNKTPTPDSSKDSFEKTSK</sequence>
<evidence type="ECO:0000256" key="1">
    <source>
        <dbReference type="SAM" id="MobiDB-lite"/>
    </source>
</evidence>
<evidence type="ECO:0000313" key="3">
    <source>
        <dbReference type="Proteomes" id="UP000823749"/>
    </source>
</evidence>
<reference evidence="2" key="1">
    <citation type="submission" date="2020-08" db="EMBL/GenBank/DDBJ databases">
        <title>Plant Genome Project.</title>
        <authorList>
            <person name="Zhang R.-G."/>
        </authorList>
    </citation>
    <scope>NUCLEOTIDE SEQUENCE</scope>
    <source>
        <strain evidence="2">WSP0</strain>
        <tissue evidence="2">Leaf</tissue>
    </source>
</reference>
<accession>A0AAV6K8E0</accession>
<comment type="caution">
    <text evidence="2">The sequence shown here is derived from an EMBL/GenBank/DDBJ whole genome shotgun (WGS) entry which is preliminary data.</text>
</comment>
<dbReference type="EMBL" id="JACTNZ010000005">
    <property type="protein sequence ID" value="KAG5548746.1"/>
    <property type="molecule type" value="Genomic_DNA"/>
</dbReference>
<feature type="compositionally biased region" description="Polar residues" evidence="1">
    <location>
        <begin position="69"/>
        <end position="79"/>
    </location>
</feature>
<name>A0AAV6K8E0_9ERIC</name>
<gene>
    <name evidence="2" type="ORF">RHGRI_014189</name>
</gene>
<evidence type="ECO:0000313" key="2">
    <source>
        <dbReference type="EMBL" id="KAG5548746.1"/>
    </source>
</evidence>
<dbReference type="Proteomes" id="UP000823749">
    <property type="component" value="Chromosome 5"/>
</dbReference>
<organism evidence="2 3">
    <name type="scientific">Rhododendron griersonianum</name>
    <dbReference type="NCBI Taxonomy" id="479676"/>
    <lineage>
        <taxon>Eukaryota</taxon>
        <taxon>Viridiplantae</taxon>
        <taxon>Streptophyta</taxon>
        <taxon>Embryophyta</taxon>
        <taxon>Tracheophyta</taxon>
        <taxon>Spermatophyta</taxon>
        <taxon>Magnoliopsida</taxon>
        <taxon>eudicotyledons</taxon>
        <taxon>Gunneridae</taxon>
        <taxon>Pentapetalae</taxon>
        <taxon>asterids</taxon>
        <taxon>Ericales</taxon>
        <taxon>Ericaceae</taxon>
        <taxon>Ericoideae</taxon>
        <taxon>Rhodoreae</taxon>
        <taxon>Rhododendron</taxon>
    </lineage>
</organism>
<feature type="compositionally biased region" description="Basic and acidic residues" evidence="1">
    <location>
        <begin position="80"/>
        <end position="90"/>
    </location>
</feature>
<protein>
    <submittedName>
        <fullName evidence="2">Uncharacterized protein</fullName>
    </submittedName>
</protein>
<feature type="region of interest" description="Disordered" evidence="1">
    <location>
        <begin position="62"/>
        <end position="90"/>
    </location>
</feature>